<proteinExistence type="predicted"/>
<name>X1P8H0_9ZZZZ</name>
<feature type="non-terminal residue" evidence="1">
    <location>
        <position position="116"/>
    </location>
</feature>
<gene>
    <name evidence="1" type="ORF">S06H3_30219</name>
</gene>
<comment type="caution">
    <text evidence="1">The sequence shown here is derived from an EMBL/GenBank/DDBJ whole genome shotgun (WGS) entry which is preliminary data.</text>
</comment>
<organism evidence="1">
    <name type="scientific">marine sediment metagenome</name>
    <dbReference type="NCBI Taxonomy" id="412755"/>
    <lineage>
        <taxon>unclassified sequences</taxon>
        <taxon>metagenomes</taxon>
        <taxon>ecological metagenomes</taxon>
    </lineage>
</organism>
<accession>X1P8H0</accession>
<evidence type="ECO:0000313" key="1">
    <source>
        <dbReference type="EMBL" id="GAI27224.1"/>
    </source>
</evidence>
<dbReference type="EMBL" id="BARV01017779">
    <property type="protein sequence ID" value="GAI27224.1"/>
    <property type="molecule type" value="Genomic_DNA"/>
</dbReference>
<dbReference type="AlphaFoldDB" id="X1P8H0"/>
<reference evidence="1" key="1">
    <citation type="journal article" date="2014" name="Front. Microbiol.">
        <title>High frequency of phylogenetically diverse reductive dehalogenase-homologous genes in deep subseafloor sedimentary metagenomes.</title>
        <authorList>
            <person name="Kawai M."/>
            <person name="Futagami T."/>
            <person name="Toyoda A."/>
            <person name="Takaki Y."/>
            <person name="Nishi S."/>
            <person name="Hori S."/>
            <person name="Arai W."/>
            <person name="Tsubouchi T."/>
            <person name="Morono Y."/>
            <person name="Uchiyama I."/>
            <person name="Ito T."/>
            <person name="Fujiyama A."/>
            <person name="Inagaki F."/>
            <person name="Takami H."/>
        </authorList>
    </citation>
    <scope>NUCLEOTIDE SEQUENCE</scope>
    <source>
        <strain evidence="1">Expedition CK06-06</strain>
    </source>
</reference>
<sequence>MKVFAESSILIDTSTGRITVKASREKLAEVEKMIPQFPLGIRQIQIKARVLEISQEVTDEFGTYLERLTGVEVPVGPEGEGTTLKYGPETLTEVEAGVGALTFTFYRLVAGEEKFE</sequence>
<protein>
    <submittedName>
        <fullName evidence="1">Uncharacterized protein</fullName>
    </submittedName>
</protein>